<dbReference type="Proteomes" id="UP000244904">
    <property type="component" value="Unassembled WGS sequence"/>
</dbReference>
<proteinExistence type="predicted"/>
<dbReference type="RefSeq" id="WP_108886545.1">
    <property type="nucleotide sequence ID" value="NZ_OMOJ01000005.1"/>
</dbReference>
<reference evidence="2" key="1">
    <citation type="submission" date="2018-03" db="EMBL/GenBank/DDBJ databases">
        <authorList>
            <person name="Rodrigo-Torres L."/>
            <person name="Arahal R. D."/>
            <person name="Lucena T."/>
        </authorList>
    </citation>
    <scope>NUCLEOTIDE SEQUENCE [LARGE SCALE GENOMIC DNA]</scope>
    <source>
        <strain evidence="2">CECT 8871</strain>
    </source>
</reference>
<dbReference type="OrthoDB" id="7876148at2"/>
<accession>A0A2R8AXT7</accession>
<evidence type="ECO:0000313" key="2">
    <source>
        <dbReference type="Proteomes" id="UP000244904"/>
    </source>
</evidence>
<organism evidence="1 2">
    <name type="scientific">Pseudoprimorskyibacter insulae</name>
    <dbReference type="NCBI Taxonomy" id="1695997"/>
    <lineage>
        <taxon>Bacteria</taxon>
        <taxon>Pseudomonadati</taxon>
        <taxon>Pseudomonadota</taxon>
        <taxon>Alphaproteobacteria</taxon>
        <taxon>Rhodobacterales</taxon>
        <taxon>Paracoccaceae</taxon>
        <taxon>Pseudoprimorskyibacter</taxon>
    </lineage>
</organism>
<dbReference type="EMBL" id="OMOJ01000005">
    <property type="protein sequence ID" value="SPF80679.1"/>
    <property type="molecule type" value="Genomic_DNA"/>
</dbReference>
<dbReference type="AlphaFoldDB" id="A0A2R8AXT7"/>
<keyword evidence="2" id="KW-1185">Reference proteome</keyword>
<sequence>MGVLEDLADGLAADTMKAMAKLGDERLYEEVAKALGASSTTLEEAFLTSMRFRLAERRGRKFLENKVREALKAQKAEKAADDGN</sequence>
<protein>
    <submittedName>
        <fullName evidence="1">Uncharacterized protein</fullName>
    </submittedName>
</protein>
<evidence type="ECO:0000313" key="1">
    <source>
        <dbReference type="EMBL" id="SPF80679.1"/>
    </source>
</evidence>
<name>A0A2R8AXT7_9RHOB</name>
<gene>
    <name evidence="1" type="ORF">PRI8871_02490</name>
</gene>